<evidence type="ECO:0000313" key="2">
    <source>
        <dbReference type="Proteomes" id="UP000285060"/>
    </source>
</evidence>
<accession>A0A3R6V1Y4</accession>
<keyword evidence="2" id="KW-1185">Reference proteome</keyword>
<protein>
    <submittedName>
        <fullName evidence="1">Uncharacterized protein</fullName>
    </submittedName>
</protein>
<sequence length="232" mass="25437">MHVLHCDAIPTSLSGTSVQLGRSAPSFQPADCPEAAARFCLFSYITTRHMPKKALSLDEAVAQGQRPSTPRSLEACLRTGIDPDEIVPRYLLGSSTRSMVAALEGSGPLPFVHSHVGCPCRLLEDFVNKMRKSDEIEREAAQIRFHHFEEGRQMKIGLLKKERLHLIESGFTASPLSKKLASPSPTKVHNTNSRRCVRAGARPARVRACESGEPWRDAVGGPQLVHSIVVLL</sequence>
<evidence type="ECO:0000313" key="1">
    <source>
        <dbReference type="EMBL" id="RHY13490.1"/>
    </source>
</evidence>
<proteinExistence type="predicted"/>
<organism evidence="1 2">
    <name type="scientific">Aphanomyces invadans</name>
    <dbReference type="NCBI Taxonomy" id="157072"/>
    <lineage>
        <taxon>Eukaryota</taxon>
        <taxon>Sar</taxon>
        <taxon>Stramenopiles</taxon>
        <taxon>Oomycota</taxon>
        <taxon>Saprolegniomycetes</taxon>
        <taxon>Saprolegniales</taxon>
        <taxon>Verrucalvaceae</taxon>
        <taxon>Aphanomyces</taxon>
    </lineage>
</organism>
<dbReference type="EMBL" id="QUSY01004426">
    <property type="protein sequence ID" value="RHY13490.1"/>
    <property type="molecule type" value="Genomic_DNA"/>
</dbReference>
<dbReference type="AlphaFoldDB" id="A0A3R6V1Y4"/>
<name>A0A3R6V1Y4_9STRA</name>
<dbReference type="Proteomes" id="UP000285060">
    <property type="component" value="Unassembled WGS sequence"/>
</dbReference>
<gene>
    <name evidence="1" type="ORF">DYB32_010925</name>
</gene>
<comment type="caution">
    <text evidence="1">The sequence shown here is derived from an EMBL/GenBank/DDBJ whole genome shotgun (WGS) entry which is preliminary data.</text>
</comment>
<reference evidence="1 2" key="1">
    <citation type="submission" date="2018-08" db="EMBL/GenBank/DDBJ databases">
        <title>Aphanomyces genome sequencing and annotation.</title>
        <authorList>
            <person name="Minardi D."/>
            <person name="Oidtmann B."/>
            <person name="Van Der Giezen M."/>
            <person name="Studholme D.J."/>
        </authorList>
    </citation>
    <scope>NUCLEOTIDE SEQUENCE [LARGE SCALE GENOMIC DNA]</scope>
    <source>
        <strain evidence="1 2">NJM0002</strain>
    </source>
</reference>
<dbReference type="VEuPathDB" id="FungiDB:H310_07430"/>